<dbReference type="OrthoDB" id="8312at10239"/>
<gene>
    <name evidence="3" type="primary">057L</name>
    <name evidence="3" type="ORF">IIV31_057L</name>
</gene>
<dbReference type="EMBL" id="HF920637">
    <property type="protein sequence ID" value="CCV02429.1"/>
    <property type="molecule type" value="Genomic_DNA"/>
</dbReference>
<dbReference type="InterPro" id="IPR018004">
    <property type="entry name" value="KilA/APSES_HTH"/>
</dbReference>
<dbReference type="KEGG" id="vg:19738641"/>
<dbReference type="InterPro" id="IPR017880">
    <property type="entry name" value="KilA_N"/>
</dbReference>
<dbReference type="Pfam" id="PF04383">
    <property type="entry name" value="KilA-N"/>
    <property type="match status" value="1"/>
</dbReference>
<feature type="coiled-coil region" evidence="1">
    <location>
        <begin position="172"/>
        <end position="205"/>
    </location>
</feature>
<proteinExistence type="predicted"/>
<keyword evidence="1" id="KW-0175">Coiled coil</keyword>
<dbReference type="RefSeq" id="YP_009046671.1">
    <property type="nucleotide sequence ID" value="NC_024451.1"/>
</dbReference>
<dbReference type="InterPro" id="IPR022549">
    <property type="entry name" value="DUF3627"/>
</dbReference>
<dbReference type="GeneID" id="19738641"/>
<evidence type="ECO:0000259" key="2">
    <source>
        <dbReference type="PROSITE" id="PS51301"/>
    </source>
</evidence>
<feature type="domain" description="KilA-N" evidence="2">
    <location>
        <begin position="28"/>
        <end position="137"/>
    </location>
</feature>
<protein>
    <recommendedName>
        <fullName evidence="2">KilA-N domain-containing protein</fullName>
    </recommendedName>
</protein>
<accession>A0A068QLP3</accession>
<reference evidence="3 4" key="1">
    <citation type="journal article" date="2014" name="J. Gen. Virol.">
        <title>Genome sequence of a crustacean iridovirus, IIV31, isolated from the pill bug, Armadillidium vulgare.</title>
        <authorList>
            <person name="Piegu B."/>
            <person name="Guizard S."/>
            <person name="Yeping T."/>
            <person name="Cruaud C."/>
            <person name="Asgari S."/>
            <person name="Bideshi D.K."/>
            <person name="Federici B.A."/>
            <person name="Bigot Y."/>
        </authorList>
    </citation>
    <scope>NUCLEOTIDE SEQUENCE [LARGE SCALE GENOMIC DNA]</scope>
</reference>
<evidence type="ECO:0000313" key="4">
    <source>
        <dbReference type="Proteomes" id="UP000114278"/>
    </source>
</evidence>
<name>A0A068QLP3_9VIRU</name>
<evidence type="ECO:0000256" key="1">
    <source>
        <dbReference type="SAM" id="Coils"/>
    </source>
</evidence>
<sequence length="363" mass="42782">MDENKSLNDVCNETVLLNDICYEHIKDNFYYGLFGDFKLVVDKNTGCFNATKLCNYGGKKFTNWSRLEKSKKLLEHYQSKSWRSFMSASFYEVKLTNNDEINKQITGQYVRKELILDIASWISVEFYDKCNSVILDYFVSQFQTMDKAILEKKIKEIERQLCNTILEKDSIITEKEDKIDELIKLNQLQEEARKEERRKDMEDRKKDREMLRALGVSFEDVKDQNYELLEKVDDQTLKLTTIQNKLEIAVEDRAPQPKRQSKRERFMLIKRNDPDFEYYTIRAQDVSAKTALKRQRALFSEVQILMDIHFHPNSKTLYVRVKEDLKGKGVVFNLCKISLAESKITEEDLVAAMQSINDEKVNV</sequence>
<organism evidence="3 4">
    <name type="scientific">Armadillidium vulgare iridescent virus</name>
    <dbReference type="NCBI Taxonomy" id="72201"/>
    <lineage>
        <taxon>Viruses</taxon>
        <taxon>Varidnaviria</taxon>
        <taxon>Bamfordvirae</taxon>
        <taxon>Nucleocytoviricota</taxon>
        <taxon>Megaviricetes</taxon>
        <taxon>Pimascovirales</taxon>
        <taxon>Pimascovirales incertae sedis</taxon>
        <taxon>Iridoviridae</taxon>
        <taxon>Betairidovirinae</taxon>
        <taxon>Iridovirus</taxon>
        <taxon>Iridovirus armadillidium1</taxon>
        <taxon>Invertebrate iridescent virus 31</taxon>
    </lineage>
</organism>
<dbReference type="Proteomes" id="UP000114278">
    <property type="component" value="Segment"/>
</dbReference>
<evidence type="ECO:0000313" key="3">
    <source>
        <dbReference type="EMBL" id="CCV02429.1"/>
    </source>
</evidence>
<dbReference type="Pfam" id="PF12299">
    <property type="entry name" value="DUF3627"/>
    <property type="match status" value="1"/>
</dbReference>
<keyword evidence="4" id="KW-1185">Reference proteome</keyword>
<dbReference type="PROSITE" id="PS51301">
    <property type="entry name" value="KILA_N"/>
    <property type="match status" value="1"/>
</dbReference>